<dbReference type="Pfam" id="PF24032">
    <property type="entry name" value="YQBQ"/>
    <property type="match status" value="1"/>
</dbReference>
<protein>
    <recommendedName>
        <fullName evidence="1">YqbQ/XkdQ domain-containing protein</fullName>
    </recommendedName>
</protein>
<feature type="domain" description="YqbQ/XkdQ" evidence="1">
    <location>
        <begin position="25"/>
        <end position="323"/>
    </location>
</feature>
<organism evidence="2 3">
    <name type="scientific">Aneurinibacillus thermoaerophilus</name>
    <dbReference type="NCBI Taxonomy" id="143495"/>
    <lineage>
        <taxon>Bacteria</taxon>
        <taxon>Bacillati</taxon>
        <taxon>Bacillota</taxon>
        <taxon>Bacilli</taxon>
        <taxon>Bacillales</taxon>
        <taxon>Paenibacillaceae</taxon>
        <taxon>Aneurinibacillus group</taxon>
        <taxon>Aneurinibacillus</taxon>
    </lineage>
</organism>
<dbReference type="EMBL" id="FNDE01000048">
    <property type="protein sequence ID" value="SDH72924.1"/>
    <property type="molecule type" value="Genomic_DNA"/>
</dbReference>
<dbReference type="InterPro" id="IPR056937">
    <property type="entry name" value="YqbQ/XkdQ"/>
</dbReference>
<gene>
    <name evidence="2" type="ORF">SAMN04489735_10487</name>
</gene>
<dbReference type="OrthoDB" id="2530606at2"/>
<evidence type="ECO:0000313" key="2">
    <source>
        <dbReference type="EMBL" id="SDH72924.1"/>
    </source>
</evidence>
<accession>A0A1G8ESV3</accession>
<dbReference type="AlphaFoldDB" id="A0A1G8ESV3"/>
<evidence type="ECO:0000313" key="3">
    <source>
        <dbReference type="Proteomes" id="UP000198956"/>
    </source>
</evidence>
<name>A0A1G8ESV3_ANETH</name>
<evidence type="ECO:0000259" key="1">
    <source>
        <dbReference type="Pfam" id="PF24032"/>
    </source>
</evidence>
<dbReference type="Proteomes" id="UP000198956">
    <property type="component" value="Unassembled WGS sequence"/>
</dbReference>
<dbReference type="RefSeq" id="WP_091261338.1">
    <property type="nucleotide sequence ID" value="NZ_FNDE01000048.1"/>
</dbReference>
<proteinExistence type="predicted"/>
<reference evidence="2 3" key="1">
    <citation type="submission" date="2016-10" db="EMBL/GenBank/DDBJ databases">
        <authorList>
            <person name="de Groot N.N."/>
        </authorList>
    </citation>
    <scope>NUCLEOTIDE SEQUENCE [LARGE SCALE GENOMIC DNA]</scope>
    <source>
        <strain evidence="2 3">L 420-91</strain>
    </source>
</reference>
<sequence>MQDFAVVYGKQNIRHVLTDALVDLSWSSNRDEITRSMTARLRNAPSIQEAGMLMCFAKRTQNPLLNAKNQFFHGPIIAYEENEFTNEWELQARELGWYLAKNKGMRPYLKGEAGAELQKYIKSTGVDFRCPTLGFSIDERYGTIFHSEIVLDVLQKAYEHTGYRFYLEYLRTDQSYYIVVAREGTNTRVPIFIREQMEASSRGGSIEDVYTVVTAQKWKDDKLVSSVTKVNTGAVNNLGRMEEIIEVEENENPTTVATQKLIELSNPKQTKKITVKHTDHTLSGLRAGWLVLIQETNYKSKWVVVSEQTTFRNGMYTVQLNLERRQ</sequence>